<keyword evidence="2" id="KW-1185">Reference proteome</keyword>
<accession>A0A087U901</accession>
<protein>
    <submittedName>
        <fullName evidence="1">Uncharacterized protein</fullName>
    </submittedName>
</protein>
<dbReference type="Proteomes" id="UP000054359">
    <property type="component" value="Unassembled WGS sequence"/>
</dbReference>
<gene>
    <name evidence="1" type="ORF">X975_12305</name>
</gene>
<feature type="non-terminal residue" evidence="1">
    <location>
        <position position="1"/>
    </location>
</feature>
<reference evidence="1 2" key="1">
    <citation type="submission" date="2013-11" db="EMBL/GenBank/DDBJ databases">
        <title>Genome sequencing of Stegodyphus mimosarum.</title>
        <authorList>
            <person name="Bechsgaard J."/>
        </authorList>
    </citation>
    <scope>NUCLEOTIDE SEQUENCE [LARGE SCALE GENOMIC DNA]</scope>
</reference>
<organism evidence="1 2">
    <name type="scientific">Stegodyphus mimosarum</name>
    <name type="common">African social velvet spider</name>
    <dbReference type="NCBI Taxonomy" id="407821"/>
    <lineage>
        <taxon>Eukaryota</taxon>
        <taxon>Metazoa</taxon>
        <taxon>Ecdysozoa</taxon>
        <taxon>Arthropoda</taxon>
        <taxon>Chelicerata</taxon>
        <taxon>Arachnida</taxon>
        <taxon>Araneae</taxon>
        <taxon>Araneomorphae</taxon>
        <taxon>Entelegynae</taxon>
        <taxon>Eresoidea</taxon>
        <taxon>Eresidae</taxon>
        <taxon>Stegodyphus</taxon>
    </lineage>
</organism>
<evidence type="ECO:0000313" key="2">
    <source>
        <dbReference type="Proteomes" id="UP000054359"/>
    </source>
</evidence>
<evidence type="ECO:0000313" key="1">
    <source>
        <dbReference type="EMBL" id="KFM73840.1"/>
    </source>
</evidence>
<sequence length="58" mass="6895">CPNSVQGHLDGRSLVNRSLVAFGSWERKLPYDHHNFTLVNPLWCYFTKYPRFQSNLKR</sequence>
<proteinExistence type="predicted"/>
<feature type="non-terminal residue" evidence="1">
    <location>
        <position position="58"/>
    </location>
</feature>
<name>A0A087U901_STEMI</name>
<dbReference type="EMBL" id="KK118784">
    <property type="protein sequence ID" value="KFM73840.1"/>
    <property type="molecule type" value="Genomic_DNA"/>
</dbReference>
<dbReference type="AlphaFoldDB" id="A0A087U901"/>